<proteinExistence type="predicted"/>
<name>K6VQ67_9MICO</name>
<evidence type="ECO:0008006" key="5">
    <source>
        <dbReference type="Google" id="ProtNLM"/>
    </source>
</evidence>
<sequence>MNNGDQLMPATHGHELFRPRSALWWTYLILGVALATAFISTSSPIIAEVKTSILTFLPFYAITGGIFAKVMLTADPYRARRPWVIFAALGAGASLTLYPAMMANSIYPYILPHVLGEQAALDWMPALAGPTSEEWTKMIAIVLVMLLARQTTTRPMHGLMVGGFVGLGFQLVENVSYGLAGALQSPVDDFTQATTTNVMRFVIGFTSHNVYSAIVGVGVAILLRRTVDTHRTAAQRVLGFVGFYTLGWFAHFLWNSPPLGDTGPLVLASLLGKALTILGIFFLVLRWVWRQERRYLEQAALATQSSSPDGPFPLTDLQKAAIGPRKTRRTYLKEVRAAGRRPAVKKARAEMRTYLDHLQAWDRRGTGIDEHPRTPSTPAPSTR</sequence>
<accession>K6VQ67</accession>
<dbReference type="EMBL" id="BAGZ01000017">
    <property type="protein sequence ID" value="GAB78899.1"/>
    <property type="molecule type" value="Genomic_DNA"/>
</dbReference>
<evidence type="ECO:0000256" key="2">
    <source>
        <dbReference type="SAM" id="Phobius"/>
    </source>
</evidence>
<dbReference type="GO" id="GO:0008233">
    <property type="term" value="F:peptidase activity"/>
    <property type="evidence" value="ECO:0007669"/>
    <property type="project" value="InterPro"/>
</dbReference>
<feature type="transmembrane region" description="Helical" evidence="2">
    <location>
        <begin position="53"/>
        <end position="72"/>
    </location>
</feature>
<feature type="transmembrane region" description="Helical" evidence="2">
    <location>
        <begin position="127"/>
        <end position="147"/>
    </location>
</feature>
<dbReference type="InterPro" id="IPR026898">
    <property type="entry name" value="PrsW"/>
</dbReference>
<keyword evidence="2" id="KW-0812">Transmembrane</keyword>
<feature type="transmembrane region" description="Helical" evidence="2">
    <location>
        <begin position="200"/>
        <end position="223"/>
    </location>
</feature>
<reference evidence="3 4" key="1">
    <citation type="submission" date="2012-08" db="EMBL/GenBank/DDBJ databases">
        <title>Whole genome shotgun sequence of Austwickia chelonae NBRC 105200.</title>
        <authorList>
            <person name="Yoshida I."/>
            <person name="Hosoyama A."/>
            <person name="Tsuchikane K."/>
            <person name="Katsumata H."/>
            <person name="Ando Y."/>
            <person name="Ohji S."/>
            <person name="Hamada M."/>
            <person name="Tamura T."/>
            <person name="Yamazoe A."/>
            <person name="Yamazaki S."/>
            <person name="Fujita N."/>
        </authorList>
    </citation>
    <scope>NUCLEOTIDE SEQUENCE [LARGE SCALE GENOMIC DNA]</scope>
    <source>
        <strain evidence="3 4">NBRC 105200</strain>
    </source>
</reference>
<feature type="transmembrane region" description="Helical" evidence="2">
    <location>
        <begin position="24"/>
        <end position="47"/>
    </location>
</feature>
<comment type="caution">
    <text evidence="3">The sequence shown here is derived from an EMBL/GenBank/DDBJ whole genome shotgun (WGS) entry which is preliminary data.</text>
</comment>
<keyword evidence="2" id="KW-0472">Membrane</keyword>
<feature type="compositionally biased region" description="Basic and acidic residues" evidence="1">
    <location>
        <begin position="363"/>
        <end position="373"/>
    </location>
</feature>
<dbReference type="Proteomes" id="UP000008495">
    <property type="component" value="Unassembled WGS sequence"/>
</dbReference>
<dbReference type="eggNOG" id="COG2339">
    <property type="taxonomic scope" value="Bacteria"/>
</dbReference>
<feature type="transmembrane region" description="Helical" evidence="2">
    <location>
        <begin position="159"/>
        <end position="180"/>
    </location>
</feature>
<keyword evidence="2" id="KW-1133">Transmembrane helix</keyword>
<evidence type="ECO:0000313" key="4">
    <source>
        <dbReference type="Proteomes" id="UP000008495"/>
    </source>
</evidence>
<organism evidence="3 4">
    <name type="scientific">Austwickia chelonae NBRC 105200</name>
    <dbReference type="NCBI Taxonomy" id="1184607"/>
    <lineage>
        <taxon>Bacteria</taxon>
        <taxon>Bacillati</taxon>
        <taxon>Actinomycetota</taxon>
        <taxon>Actinomycetes</taxon>
        <taxon>Micrococcales</taxon>
        <taxon>Dermatophilaceae</taxon>
        <taxon>Austwickia</taxon>
    </lineage>
</organism>
<keyword evidence="4" id="KW-1185">Reference proteome</keyword>
<protein>
    <recommendedName>
        <fullName evidence="5">Protease PrsW</fullName>
    </recommendedName>
</protein>
<feature type="region of interest" description="Disordered" evidence="1">
    <location>
        <begin position="363"/>
        <end position="383"/>
    </location>
</feature>
<feature type="transmembrane region" description="Helical" evidence="2">
    <location>
        <begin position="266"/>
        <end position="289"/>
    </location>
</feature>
<dbReference type="PANTHER" id="PTHR36844:SF1">
    <property type="entry name" value="PROTEASE PRSW"/>
    <property type="match status" value="1"/>
</dbReference>
<feature type="transmembrane region" description="Helical" evidence="2">
    <location>
        <begin position="84"/>
        <end position="107"/>
    </location>
</feature>
<feature type="compositionally biased region" description="Low complexity" evidence="1">
    <location>
        <begin position="374"/>
        <end position="383"/>
    </location>
</feature>
<dbReference type="PANTHER" id="PTHR36844">
    <property type="entry name" value="PROTEASE PRSW"/>
    <property type="match status" value="1"/>
</dbReference>
<dbReference type="AlphaFoldDB" id="K6VQ67"/>
<dbReference type="Pfam" id="PF13367">
    <property type="entry name" value="PrsW-protease"/>
    <property type="match status" value="1"/>
</dbReference>
<feature type="transmembrane region" description="Helical" evidence="2">
    <location>
        <begin position="235"/>
        <end position="254"/>
    </location>
</feature>
<dbReference type="STRING" id="100225.SAMN05421595_0110"/>
<gene>
    <name evidence="3" type="ORF">AUCHE_17_01110</name>
</gene>
<evidence type="ECO:0000313" key="3">
    <source>
        <dbReference type="EMBL" id="GAB78899.1"/>
    </source>
</evidence>
<evidence type="ECO:0000256" key="1">
    <source>
        <dbReference type="SAM" id="MobiDB-lite"/>
    </source>
</evidence>
<dbReference type="RefSeq" id="WP_006503656.1">
    <property type="nucleotide sequence ID" value="NZ_BAGZ01000017.1"/>
</dbReference>